<comment type="caution">
    <text evidence="16">The sequence shown here is derived from an EMBL/GenBank/DDBJ whole genome shotgun (WGS) entry which is preliminary data.</text>
</comment>
<keyword evidence="16" id="KW-0675">Receptor</keyword>
<feature type="chain" id="PRO_5019475920" evidence="14">
    <location>
        <begin position="20"/>
        <end position="332"/>
    </location>
</feature>
<dbReference type="Pfam" id="PF00431">
    <property type="entry name" value="CUB"/>
    <property type="match status" value="1"/>
</dbReference>
<evidence type="ECO:0000256" key="13">
    <source>
        <dbReference type="PROSITE-ProRule" id="PRU00124"/>
    </source>
</evidence>
<comment type="subcellular location">
    <subcellularLocation>
        <location evidence="11">Membrane</location>
        <location evidence="11">Coated pit</location>
    </subcellularLocation>
    <subcellularLocation>
        <location evidence="1">Membrane</location>
        <topology evidence="1">Single-pass membrane protein</topology>
    </subcellularLocation>
</comment>
<dbReference type="InterPro" id="IPR000859">
    <property type="entry name" value="CUB_dom"/>
</dbReference>
<dbReference type="EMBL" id="NCKV01000894">
    <property type="protein sequence ID" value="RWS29491.1"/>
    <property type="molecule type" value="Genomic_DNA"/>
</dbReference>
<dbReference type="OrthoDB" id="9988974at2759"/>
<keyword evidence="2" id="KW-0254">Endocytosis</keyword>
<keyword evidence="5" id="KW-0677">Repeat</keyword>
<dbReference type="STRING" id="299467.A0A443SPN5"/>
<sequence>MLTALVLGLFVFIAVEVESGNETDNPHSPYETTTLFKKQRQKLLFPSKINGSGNNKNILLHGNCDNIELYESRGSISSPGYPSQYQNHSSCSWTIRSTHHDEITISFDDLDLEEDCVDRSETNTVSCCSSNWIKISNFESEVERKFCGRSEDNRDILKTYTDRSGHVMIKFHVTNSLSSGRGFHLTYSVTPSRISRNNSFECKSDEFKCSNGKCILNKWRCNRRNECEDNSDEDKCDNLCTSANEVRCDVESQDSSSGCYLFPSQRCNGIWDCSNGEDEKGCGGCPSGMFLCPSEKLCYSEAKRCNGEINCRDFSDELNCGLCGPNKTQCSP</sequence>
<dbReference type="Pfam" id="PF00057">
    <property type="entry name" value="Ldl_recept_a"/>
    <property type="match status" value="2"/>
</dbReference>
<dbReference type="SUPFAM" id="SSF49854">
    <property type="entry name" value="Spermadhesin, CUB domain"/>
    <property type="match status" value="1"/>
</dbReference>
<protein>
    <submittedName>
        <fullName evidence="16">Low-density lipoprotein receptor-related protein 3-like protein</fullName>
    </submittedName>
</protein>
<dbReference type="AlphaFoldDB" id="A0A443SPN5"/>
<dbReference type="InterPro" id="IPR050685">
    <property type="entry name" value="LDLR"/>
</dbReference>
<dbReference type="GO" id="GO:0005886">
    <property type="term" value="C:plasma membrane"/>
    <property type="evidence" value="ECO:0007669"/>
    <property type="project" value="TreeGrafter"/>
</dbReference>
<evidence type="ECO:0000256" key="6">
    <source>
        <dbReference type="ARBA" id="ARBA00022989"/>
    </source>
</evidence>
<evidence type="ECO:0000256" key="10">
    <source>
        <dbReference type="ARBA" id="ARBA00023180"/>
    </source>
</evidence>
<accession>A0A443SPN5</accession>
<evidence type="ECO:0000313" key="16">
    <source>
        <dbReference type="EMBL" id="RWS29491.1"/>
    </source>
</evidence>
<dbReference type="InterPro" id="IPR002172">
    <property type="entry name" value="LDrepeatLR_classA_rpt"/>
</dbReference>
<evidence type="ECO:0000256" key="8">
    <source>
        <dbReference type="ARBA" id="ARBA00023157"/>
    </source>
</evidence>
<dbReference type="FunFam" id="4.10.400.10:FF:000034">
    <property type="entry name" value="Low-density lipoprotein receptor-related protein 2"/>
    <property type="match status" value="1"/>
</dbReference>
<dbReference type="PROSITE" id="PS01180">
    <property type="entry name" value="CUB"/>
    <property type="match status" value="1"/>
</dbReference>
<dbReference type="InterPro" id="IPR036055">
    <property type="entry name" value="LDL_receptor-like_sf"/>
</dbReference>
<evidence type="ECO:0000256" key="3">
    <source>
        <dbReference type="ARBA" id="ARBA00022692"/>
    </source>
</evidence>
<dbReference type="VEuPathDB" id="VectorBase:LDEU002552"/>
<dbReference type="PRINTS" id="PR00261">
    <property type="entry name" value="LDLRECEPTOR"/>
</dbReference>
<dbReference type="PANTHER" id="PTHR24270:SF63">
    <property type="entry name" value="TERRIBLY REDUCED OPTIC LOBES, ISOFORM B"/>
    <property type="match status" value="1"/>
</dbReference>
<feature type="non-terminal residue" evidence="16">
    <location>
        <position position="332"/>
    </location>
</feature>
<feature type="signal peptide" evidence="14">
    <location>
        <begin position="1"/>
        <end position="19"/>
    </location>
</feature>
<name>A0A443SPN5_9ACAR</name>
<feature type="domain" description="CUB" evidence="15">
    <location>
        <begin position="64"/>
        <end position="190"/>
    </location>
</feature>
<keyword evidence="6" id="KW-1133">Transmembrane helix</keyword>
<keyword evidence="4 14" id="KW-0732">Signal</keyword>
<evidence type="ECO:0000259" key="15">
    <source>
        <dbReference type="PROSITE" id="PS01180"/>
    </source>
</evidence>
<feature type="disulfide bond" evidence="13">
    <location>
        <begin position="221"/>
        <end position="236"/>
    </location>
</feature>
<organism evidence="16 17">
    <name type="scientific">Leptotrombidium deliense</name>
    <dbReference type="NCBI Taxonomy" id="299467"/>
    <lineage>
        <taxon>Eukaryota</taxon>
        <taxon>Metazoa</taxon>
        <taxon>Ecdysozoa</taxon>
        <taxon>Arthropoda</taxon>
        <taxon>Chelicerata</taxon>
        <taxon>Arachnida</taxon>
        <taxon>Acari</taxon>
        <taxon>Acariformes</taxon>
        <taxon>Trombidiformes</taxon>
        <taxon>Prostigmata</taxon>
        <taxon>Anystina</taxon>
        <taxon>Parasitengona</taxon>
        <taxon>Trombiculoidea</taxon>
        <taxon>Trombiculidae</taxon>
        <taxon>Leptotrombidium</taxon>
    </lineage>
</organism>
<keyword evidence="10" id="KW-0325">Glycoprotein</keyword>
<keyword evidence="17" id="KW-1185">Reference proteome</keyword>
<feature type="disulfide bond" evidence="12">
    <location>
        <begin position="64"/>
        <end position="91"/>
    </location>
</feature>
<evidence type="ECO:0000256" key="14">
    <source>
        <dbReference type="SAM" id="SignalP"/>
    </source>
</evidence>
<dbReference type="PROSITE" id="PS50068">
    <property type="entry name" value="LDLRA_2"/>
    <property type="match status" value="3"/>
</dbReference>
<dbReference type="SUPFAM" id="SSF57424">
    <property type="entry name" value="LDL receptor-like module"/>
    <property type="match status" value="2"/>
</dbReference>
<keyword evidence="8 13" id="KW-1015">Disulfide bond</keyword>
<dbReference type="CDD" id="cd00041">
    <property type="entry name" value="CUB"/>
    <property type="match status" value="1"/>
</dbReference>
<gene>
    <name evidence="16" type="ORF">B4U80_07762</name>
</gene>
<dbReference type="CDD" id="cd00112">
    <property type="entry name" value="LDLa"/>
    <property type="match status" value="2"/>
</dbReference>
<keyword evidence="7" id="KW-0472">Membrane</keyword>
<comment type="caution">
    <text evidence="13">Lacks conserved residue(s) required for the propagation of feature annotation.</text>
</comment>
<dbReference type="GO" id="GO:0005905">
    <property type="term" value="C:clathrin-coated pit"/>
    <property type="evidence" value="ECO:0007669"/>
    <property type="project" value="UniProtKB-KW"/>
</dbReference>
<proteinExistence type="predicted"/>
<evidence type="ECO:0000256" key="9">
    <source>
        <dbReference type="ARBA" id="ARBA00023176"/>
    </source>
</evidence>
<feature type="disulfide bond" evidence="13">
    <location>
        <begin position="202"/>
        <end position="214"/>
    </location>
</feature>
<dbReference type="Proteomes" id="UP000288716">
    <property type="component" value="Unassembled WGS sequence"/>
</dbReference>
<keyword evidence="9" id="KW-0168">Coated pit</keyword>
<evidence type="ECO:0000256" key="2">
    <source>
        <dbReference type="ARBA" id="ARBA00022583"/>
    </source>
</evidence>
<evidence type="ECO:0000256" key="4">
    <source>
        <dbReference type="ARBA" id="ARBA00022729"/>
    </source>
</evidence>
<evidence type="ECO:0000256" key="7">
    <source>
        <dbReference type="ARBA" id="ARBA00023136"/>
    </source>
</evidence>
<dbReference type="Gene3D" id="2.60.120.290">
    <property type="entry name" value="Spermadhesin, CUB domain"/>
    <property type="match status" value="1"/>
</dbReference>
<keyword evidence="16" id="KW-0449">Lipoprotein</keyword>
<dbReference type="SMART" id="SM00192">
    <property type="entry name" value="LDLa"/>
    <property type="match status" value="3"/>
</dbReference>
<evidence type="ECO:0000256" key="11">
    <source>
        <dbReference type="ARBA" id="ARBA00037878"/>
    </source>
</evidence>
<reference evidence="16 17" key="1">
    <citation type="journal article" date="2018" name="Gigascience">
        <title>Genomes of trombidid mites reveal novel predicted allergens and laterally-transferred genes associated with secondary metabolism.</title>
        <authorList>
            <person name="Dong X."/>
            <person name="Chaisiri K."/>
            <person name="Xia D."/>
            <person name="Armstrong S.D."/>
            <person name="Fang Y."/>
            <person name="Donnelly M.J."/>
            <person name="Kadowaki T."/>
            <person name="McGarry J.W."/>
            <person name="Darby A.C."/>
            <person name="Makepeace B.L."/>
        </authorList>
    </citation>
    <scope>NUCLEOTIDE SEQUENCE [LARGE SCALE GENOMIC DNA]</scope>
    <source>
        <strain evidence="16">UoL-UT</strain>
    </source>
</reference>
<dbReference type="GO" id="GO:0006897">
    <property type="term" value="P:endocytosis"/>
    <property type="evidence" value="ECO:0007669"/>
    <property type="project" value="UniProtKB-KW"/>
</dbReference>
<feature type="disulfide bond" evidence="13">
    <location>
        <begin position="305"/>
        <end position="320"/>
    </location>
</feature>
<keyword evidence="3" id="KW-0812">Transmembrane</keyword>
<dbReference type="SMART" id="SM00042">
    <property type="entry name" value="CUB"/>
    <property type="match status" value="1"/>
</dbReference>
<dbReference type="Gene3D" id="4.10.400.10">
    <property type="entry name" value="Low-density Lipoprotein Receptor"/>
    <property type="match status" value="2"/>
</dbReference>
<dbReference type="InterPro" id="IPR035914">
    <property type="entry name" value="Sperma_CUB_dom_sf"/>
</dbReference>
<evidence type="ECO:0000256" key="1">
    <source>
        <dbReference type="ARBA" id="ARBA00004167"/>
    </source>
</evidence>
<feature type="disulfide bond" evidence="13">
    <location>
        <begin position="209"/>
        <end position="227"/>
    </location>
</feature>
<dbReference type="PANTHER" id="PTHR24270">
    <property type="entry name" value="LOW-DENSITY LIPOPROTEIN RECEPTOR-RELATED"/>
    <property type="match status" value="1"/>
</dbReference>
<evidence type="ECO:0000256" key="5">
    <source>
        <dbReference type="ARBA" id="ARBA00022737"/>
    </source>
</evidence>
<feature type="disulfide bond" evidence="13">
    <location>
        <begin position="267"/>
        <end position="282"/>
    </location>
</feature>
<evidence type="ECO:0000256" key="12">
    <source>
        <dbReference type="PROSITE-ProRule" id="PRU00059"/>
    </source>
</evidence>
<evidence type="ECO:0000313" key="17">
    <source>
        <dbReference type="Proteomes" id="UP000288716"/>
    </source>
</evidence>